<dbReference type="GeneID" id="61186269"/>
<dbReference type="Gene3D" id="1.10.357.10">
    <property type="entry name" value="Tetracycline Repressor, domain 2"/>
    <property type="match status" value="1"/>
</dbReference>
<keyword evidence="2 4" id="KW-0238">DNA-binding</keyword>
<gene>
    <name evidence="6" type="ORF">FGL89_00855</name>
</gene>
<name>A0AAE6IJY1_LEUCA</name>
<proteinExistence type="predicted"/>
<keyword evidence="1" id="KW-0805">Transcription regulation</keyword>
<sequence>MSDKTLTKKSEIKKLAILNNARKVFSKKGFSAVTMQDIIEACGISRGGIYLYFTSVDDIFFETMTQRSVHQFDKIREAVIKQPSFEQILNDYLVEHKNRLLNHMANGCSLLRAMYEYSFTHHSDRDRSLKQKQVNATKATVRSILDLGVKQGKIDSHDIKIIADNFMFIIEGMSILALTGELKEKQIDDQFEMFIKKLF</sequence>
<organism evidence="6 7">
    <name type="scientific">Leuconostoc carnosum</name>
    <dbReference type="NCBI Taxonomy" id="1252"/>
    <lineage>
        <taxon>Bacteria</taxon>
        <taxon>Bacillati</taxon>
        <taxon>Bacillota</taxon>
        <taxon>Bacilli</taxon>
        <taxon>Lactobacillales</taxon>
        <taxon>Lactobacillaceae</taxon>
        <taxon>Leuconostoc</taxon>
    </lineage>
</organism>
<dbReference type="PANTHER" id="PTHR47506:SF6">
    <property type="entry name" value="HTH-TYPE TRANSCRIPTIONAL REPRESSOR NEMR"/>
    <property type="match status" value="1"/>
</dbReference>
<dbReference type="PANTHER" id="PTHR47506">
    <property type="entry name" value="TRANSCRIPTIONAL REGULATORY PROTEIN"/>
    <property type="match status" value="1"/>
</dbReference>
<reference evidence="6 7" key="1">
    <citation type="submission" date="2019-06" db="EMBL/GenBank/DDBJ databases">
        <title>Genome analyses of bacteria isolated from kimchi.</title>
        <authorList>
            <person name="Lee S."/>
            <person name="Ahn S."/>
            <person name="Roh S."/>
        </authorList>
    </citation>
    <scope>NUCLEOTIDE SEQUENCE [LARGE SCALE GENOMIC DNA]</scope>
    <source>
        <strain evidence="6 7">CBA3620</strain>
    </source>
</reference>
<dbReference type="OMA" id="YEYSFTH"/>
<evidence type="ECO:0000313" key="6">
    <source>
        <dbReference type="EMBL" id="QEA32787.1"/>
    </source>
</evidence>
<accession>A0AAE6IJY1</accession>
<protein>
    <submittedName>
        <fullName evidence="6">TetR/AcrR family transcriptional regulator</fullName>
    </submittedName>
</protein>
<feature type="DNA-binding region" description="H-T-H motif" evidence="4">
    <location>
        <begin position="34"/>
        <end position="53"/>
    </location>
</feature>
<dbReference type="PROSITE" id="PS50977">
    <property type="entry name" value="HTH_TETR_2"/>
    <property type="match status" value="1"/>
</dbReference>
<dbReference type="AlphaFoldDB" id="A0AAE6IJY1"/>
<evidence type="ECO:0000256" key="4">
    <source>
        <dbReference type="PROSITE-ProRule" id="PRU00335"/>
    </source>
</evidence>
<feature type="domain" description="HTH tetR-type" evidence="5">
    <location>
        <begin position="11"/>
        <end position="71"/>
    </location>
</feature>
<dbReference type="Pfam" id="PF00440">
    <property type="entry name" value="TetR_N"/>
    <property type="match status" value="1"/>
</dbReference>
<evidence type="ECO:0000313" key="7">
    <source>
        <dbReference type="Proteomes" id="UP000321332"/>
    </source>
</evidence>
<dbReference type="Proteomes" id="UP000321332">
    <property type="component" value="Chromosome"/>
</dbReference>
<evidence type="ECO:0000256" key="3">
    <source>
        <dbReference type="ARBA" id="ARBA00023163"/>
    </source>
</evidence>
<dbReference type="SUPFAM" id="SSF46689">
    <property type="entry name" value="Homeodomain-like"/>
    <property type="match status" value="1"/>
</dbReference>
<evidence type="ECO:0000256" key="1">
    <source>
        <dbReference type="ARBA" id="ARBA00023015"/>
    </source>
</evidence>
<dbReference type="InterPro" id="IPR001647">
    <property type="entry name" value="HTH_TetR"/>
</dbReference>
<dbReference type="GO" id="GO:0003677">
    <property type="term" value="F:DNA binding"/>
    <property type="evidence" value="ECO:0007669"/>
    <property type="project" value="UniProtKB-UniRule"/>
</dbReference>
<dbReference type="PRINTS" id="PR00455">
    <property type="entry name" value="HTHTETR"/>
</dbReference>
<evidence type="ECO:0000259" key="5">
    <source>
        <dbReference type="PROSITE" id="PS50977"/>
    </source>
</evidence>
<dbReference type="RefSeq" id="WP_014974336.1">
    <property type="nucleotide sequence ID" value="NZ_CP042374.1"/>
</dbReference>
<dbReference type="InterPro" id="IPR009057">
    <property type="entry name" value="Homeodomain-like_sf"/>
</dbReference>
<dbReference type="EMBL" id="CP042374">
    <property type="protein sequence ID" value="QEA32787.1"/>
    <property type="molecule type" value="Genomic_DNA"/>
</dbReference>
<dbReference type="SUPFAM" id="SSF48498">
    <property type="entry name" value="Tetracyclin repressor-like, C-terminal domain"/>
    <property type="match status" value="1"/>
</dbReference>
<dbReference type="Gene3D" id="1.10.10.60">
    <property type="entry name" value="Homeodomain-like"/>
    <property type="match status" value="1"/>
</dbReference>
<evidence type="ECO:0000256" key="2">
    <source>
        <dbReference type="ARBA" id="ARBA00023125"/>
    </source>
</evidence>
<dbReference type="InterPro" id="IPR036271">
    <property type="entry name" value="Tet_transcr_reg_TetR-rel_C_sf"/>
</dbReference>
<keyword evidence="3" id="KW-0804">Transcription</keyword>